<organism evidence="1 2">
    <name type="scientific">Gossypium arboreum</name>
    <name type="common">Tree cotton</name>
    <name type="synonym">Gossypium nanking</name>
    <dbReference type="NCBI Taxonomy" id="29729"/>
    <lineage>
        <taxon>Eukaryota</taxon>
        <taxon>Viridiplantae</taxon>
        <taxon>Streptophyta</taxon>
        <taxon>Embryophyta</taxon>
        <taxon>Tracheophyta</taxon>
        <taxon>Spermatophyta</taxon>
        <taxon>Magnoliopsida</taxon>
        <taxon>eudicotyledons</taxon>
        <taxon>Gunneridae</taxon>
        <taxon>Pentapetalae</taxon>
        <taxon>rosids</taxon>
        <taxon>malvids</taxon>
        <taxon>Malvales</taxon>
        <taxon>Malvaceae</taxon>
        <taxon>Malvoideae</taxon>
        <taxon>Gossypium</taxon>
    </lineage>
</organism>
<name>A0A0B0P2I6_GOSAR</name>
<dbReference type="AlphaFoldDB" id="A0A0B0P2I6"/>
<sequence length="76" mass="8376">MAPDTPVSQAVWKQGIHTDLGHTANYTPVCLARVPFEVATHARVPGRVPIRGYTDLYHTASHTPVCETTWSILTSF</sequence>
<keyword evidence="2" id="KW-1185">Reference proteome</keyword>
<accession>A0A0B0P2I6</accession>
<dbReference type="EMBL" id="KN417099">
    <property type="protein sequence ID" value="KHG20943.1"/>
    <property type="molecule type" value="Genomic_DNA"/>
</dbReference>
<reference evidence="2" key="1">
    <citation type="submission" date="2014-09" db="EMBL/GenBank/DDBJ databases">
        <authorList>
            <person name="Mudge J."/>
            <person name="Ramaraj T."/>
            <person name="Lindquist I.E."/>
            <person name="Bharti A.K."/>
            <person name="Sundararajan A."/>
            <person name="Cameron C.T."/>
            <person name="Woodward J.E."/>
            <person name="May G.D."/>
            <person name="Brubaker C."/>
            <person name="Broadhvest J."/>
            <person name="Wilkins T.A."/>
        </authorList>
    </citation>
    <scope>NUCLEOTIDE SEQUENCE</scope>
    <source>
        <strain evidence="2">cv. AKA8401</strain>
    </source>
</reference>
<gene>
    <name evidence="1" type="ORF">F383_27924</name>
</gene>
<proteinExistence type="predicted"/>
<protein>
    <submittedName>
        <fullName evidence="1">Uncharacterized protein</fullName>
    </submittedName>
</protein>
<evidence type="ECO:0000313" key="1">
    <source>
        <dbReference type="EMBL" id="KHG20943.1"/>
    </source>
</evidence>
<evidence type="ECO:0000313" key="2">
    <source>
        <dbReference type="Proteomes" id="UP000032142"/>
    </source>
</evidence>
<dbReference type="Proteomes" id="UP000032142">
    <property type="component" value="Unassembled WGS sequence"/>
</dbReference>